<evidence type="ECO:0000313" key="5">
    <source>
        <dbReference type="Proteomes" id="UP000295741"/>
    </source>
</evidence>
<dbReference type="Gene3D" id="3.40.50.10390">
    <property type="entry name" value="Gingipain r, domain 1"/>
    <property type="match status" value="1"/>
</dbReference>
<dbReference type="Pfam" id="PF01364">
    <property type="entry name" value="Peptidase_C25"/>
    <property type="match status" value="1"/>
</dbReference>
<accession>A0A4R6IW38</accession>
<dbReference type="Proteomes" id="UP000295741">
    <property type="component" value="Unassembled WGS sequence"/>
</dbReference>
<dbReference type="GO" id="GO:0008234">
    <property type="term" value="F:cysteine-type peptidase activity"/>
    <property type="evidence" value="ECO:0007669"/>
    <property type="project" value="InterPro"/>
</dbReference>
<name>A0A4R6IW38_9BACT</name>
<feature type="domain" description="Gingipain" evidence="3">
    <location>
        <begin position="399"/>
        <end position="767"/>
    </location>
</feature>
<dbReference type="SUPFAM" id="SSF52129">
    <property type="entry name" value="Caspase-like"/>
    <property type="match status" value="1"/>
</dbReference>
<reference evidence="4 5" key="1">
    <citation type="submission" date="2019-03" db="EMBL/GenBank/DDBJ databases">
        <title>Genomic Encyclopedia of Archaeal and Bacterial Type Strains, Phase II (KMG-II): from individual species to whole genera.</title>
        <authorList>
            <person name="Goeker M."/>
        </authorList>
    </citation>
    <scope>NUCLEOTIDE SEQUENCE [LARGE SCALE GENOMIC DNA]</scope>
    <source>
        <strain evidence="4 5">DSM 28323</strain>
    </source>
</reference>
<protein>
    <submittedName>
        <fullName evidence="4">Putative secreted protein (Por secretion system target)</fullName>
    </submittedName>
</protein>
<evidence type="ECO:0000256" key="2">
    <source>
        <dbReference type="SAM" id="SignalP"/>
    </source>
</evidence>
<organism evidence="4 5">
    <name type="scientific">Sediminibacterium goheungense</name>
    <dbReference type="NCBI Taxonomy" id="1086393"/>
    <lineage>
        <taxon>Bacteria</taxon>
        <taxon>Pseudomonadati</taxon>
        <taxon>Bacteroidota</taxon>
        <taxon>Chitinophagia</taxon>
        <taxon>Chitinophagales</taxon>
        <taxon>Chitinophagaceae</taxon>
        <taxon>Sediminibacterium</taxon>
    </lineage>
</organism>
<dbReference type="Gene3D" id="3.40.50.1460">
    <property type="match status" value="1"/>
</dbReference>
<dbReference type="CDD" id="cd02258">
    <property type="entry name" value="Peptidase_C25_N"/>
    <property type="match status" value="1"/>
</dbReference>
<dbReference type="InterPro" id="IPR029031">
    <property type="entry name" value="Gingipain_N_sf"/>
</dbReference>
<gene>
    <name evidence="4" type="ORF">BC659_2206</name>
</gene>
<dbReference type="RefSeq" id="WP_133474767.1">
    <property type="nucleotide sequence ID" value="NZ_SNWP01000011.1"/>
</dbReference>
<evidence type="ECO:0000256" key="1">
    <source>
        <dbReference type="ARBA" id="ARBA00022729"/>
    </source>
</evidence>
<dbReference type="NCBIfam" id="NF033707">
    <property type="entry name" value="T9SS_sortase"/>
    <property type="match status" value="1"/>
</dbReference>
<dbReference type="GO" id="GO:0006508">
    <property type="term" value="P:proteolysis"/>
    <property type="evidence" value="ECO:0007669"/>
    <property type="project" value="InterPro"/>
</dbReference>
<dbReference type="AlphaFoldDB" id="A0A4R6IW38"/>
<dbReference type="InterPro" id="IPR029030">
    <property type="entry name" value="Caspase-like_dom_sf"/>
</dbReference>
<dbReference type="OrthoDB" id="9809780at2"/>
<dbReference type="InterPro" id="IPR001769">
    <property type="entry name" value="Gingipain"/>
</dbReference>
<comment type="caution">
    <text evidence="4">The sequence shown here is derived from an EMBL/GenBank/DDBJ whole genome shotgun (WGS) entry which is preliminary data.</text>
</comment>
<dbReference type="Gene3D" id="2.60.40.4070">
    <property type="match status" value="1"/>
</dbReference>
<evidence type="ECO:0000313" key="4">
    <source>
        <dbReference type="EMBL" id="TDO26892.1"/>
    </source>
</evidence>
<sequence length="1126" mass="124498">MLKAIVSYFLLLLCLSTMGQRQYAVGSVLASGNWGKIAVKEQGVYRVDAALLNTLGLGTNLPSAAIRLYGNGGAMLGENANAPYTDDLAENAIEMVDGGDGVFGGNDYFLFYAPGPSIWLKDSLRQGFRYQKNLYSDSAYYFITVGGSGKRITIQPSYNTAQVSVTEYDERFVYENDLVNLIGSGKEWYGDKLSASQSRSFSIDWPGLSPQQPVLLRASFASRNVNGSAGMLSNVNGANGSLLNFPAITGTFLDRYATHLEQEQNFSSNGQSNLLIKFDYQSAALGAECWINRFEVLGRRALQFSTTASFYFRDWRSVAANTIASFQLPTLLPDMRVWDITDPRNIMVMRNNGTTGFRFYNDASRLREYVAFIPSQWLTPFAVGKVANQNLHGMVVPEYLILTHPQFRAAADQLAAFHRQYYQRTVQVVSTDQVYEEFSSGTADPAAIRDFIKMLYDKNSGLKYVLLMGNGSYDPKNRISNNYRFIPTYQSAQSLDPLSSFTSDDFFGMLDDMDDVNAGNALQTVDVAVGRIPARSAAEANRMVAKIIAYHQPNRFGDWRNKLIFLADDKDQNLHLTDAEAVSAANTNPIFQPQKIYLDAFPLVSGSGGNRFPAANEALVNAVNSGALILNYTGHGNHLRLAEEAVLSVNEVNRFQNASRLPLVVTASCDFYPFDDPSKNALGAQVLTGDTIGAIALLSTARLVFASSNRIINEYFIGTALQPDVQTGKYKTLGEAVQMAKNNSVVLAGEVLNTRKFVLLGDPAMQLAFPKNRAKITGIERMVVTGADTLRASRTYELSGDILDLVGNRLKDFNGVVSVVLYDKVRTVQTLGNDASSPRTGFQQQSAILFKGLFTVDTGSFRFRIILPKDVSFQPGRGKLSLYAYNNITDAAGADTGFVLVGNNTLPTDTKGPDIRLFLNDTLFRNGGLTHETPLLIAYLSDSSGINTSGNGIGHDIILIIDDLIRDIRVLNEWYLSDLDSWQSGSIRFRLPEQANGPHSLTLKAWDGANNSTLMKLDYVVTRQEKLTITKLMNFPNPFRDRTRFSFEHNQPGKELKLEVQIYDMSGRLIKRLAGPYQTPGTRNIQVEWDGRDESGRKIQKAVYIYQIIIQSGNQKSVHAGQLILL</sequence>
<keyword evidence="1 2" id="KW-0732">Signal</keyword>
<dbReference type="EMBL" id="SNWP01000011">
    <property type="protein sequence ID" value="TDO26892.1"/>
    <property type="molecule type" value="Genomic_DNA"/>
</dbReference>
<proteinExistence type="predicted"/>
<keyword evidence="5" id="KW-1185">Reference proteome</keyword>
<feature type="chain" id="PRO_5020407640" evidence="2">
    <location>
        <begin position="20"/>
        <end position="1126"/>
    </location>
</feature>
<feature type="signal peptide" evidence="2">
    <location>
        <begin position="1"/>
        <end position="19"/>
    </location>
</feature>
<evidence type="ECO:0000259" key="3">
    <source>
        <dbReference type="Pfam" id="PF01364"/>
    </source>
</evidence>